<gene>
    <name evidence="4" type="ORF">OTU49_001843</name>
</gene>
<organism evidence="4 5">
    <name type="scientific">Cherax quadricarinatus</name>
    <name type="common">Australian red claw crayfish</name>
    <dbReference type="NCBI Taxonomy" id="27406"/>
    <lineage>
        <taxon>Eukaryota</taxon>
        <taxon>Metazoa</taxon>
        <taxon>Ecdysozoa</taxon>
        <taxon>Arthropoda</taxon>
        <taxon>Crustacea</taxon>
        <taxon>Multicrustacea</taxon>
        <taxon>Malacostraca</taxon>
        <taxon>Eumalacostraca</taxon>
        <taxon>Eucarida</taxon>
        <taxon>Decapoda</taxon>
        <taxon>Pleocyemata</taxon>
        <taxon>Astacidea</taxon>
        <taxon>Parastacoidea</taxon>
        <taxon>Parastacidae</taxon>
        <taxon>Cherax</taxon>
    </lineage>
</organism>
<proteinExistence type="predicted"/>
<comment type="caution">
    <text evidence="4">The sequence shown here is derived from an EMBL/GenBank/DDBJ whole genome shotgun (WGS) entry which is preliminary data.</text>
</comment>
<dbReference type="Proteomes" id="UP001445076">
    <property type="component" value="Unassembled WGS sequence"/>
</dbReference>
<keyword evidence="1" id="KW-0175">Coiled coil</keyword>
<feature type="coiled-coil region" evidence="1">
    <location>
        <begin position="141"/>
        <end position="192"/>
    </location>
</feature>
<keyword evidence="5" id="KW-1185">Reference proteome</keyword>
<feature type="non-terminal residue" evidence="4">
    <location>
        <position position="1"/>
    </location>
</feature>
<reference evidence="4 5" key="1">
    <citation type="journal article" date="2024" name="BMC Genomics">
        <title>Genome assembly of redclaw crayfish (Cherax quadricarinatus) provides insights into its immune adaptation and hypoxia tolerance.</title>
        <authorList>
            <person name="Liu Z."/>
            <person name="Zheng J."/>
            <person name="Li H."/>
            <person name="Fang K."/>
            <person name="Wang S."/>
            <person name="He J."/>
            <person name="Zhou D."/>
            <person name="Weng S."/>
            <person name="Chi M."/>
            <person name="Gu Z."/>
            <person name="He J."/>
            <person name="Li F."/>
            <person name="Wang M."/>
        </authorList>
    </citation>
    <scope>NUCLEOTIDE SEQUENCE [LARGE SCALE GENOMIC DNA]</scope>
    <source>
        <strain evidence="4">ZL_2023a</strain>
    </source>
</reference>
<evidence type="ECO:0000256" key="1">
    <source>
        <dbReference type="SAM" id="Coils"/>
    </source>
</evidence>
<feature type="compositionally biased region" description="Polar residues" evidence="2">
    <location>
        <begin position="93"/>
        <end position="106"/>
    </location>
</feature>
<dbReference type="AlphaFoldDB" id="A0AAW0XHF0"/>
<name>A0AAW0XHF0_CHEQU</name>
<evidence type="ECO:0000256" key="3">
    <source>
        <dbReference type="SAM" id="SignalP"/>
    </source>
</evidence>
<feature type="signal peptide" evidence="3">
    <location>
        <begin position="1"/>
        <end position="31"/>
    </location>
</feature>
<evidence type="ECO:0000313" key="5">
    <source>
        <dbReference type="Proteomes" id="UP001445076"/>
    </source>
</evidence>
<accession>A0AAW0XHF0</accession>
<dbReference type="EMBL" id="JARKIK010000028">
    <property type="protein sequence ID" value="KAK8742400.1"/>
    <property type="molecule type" value="Genomic_DNA"/>
</dbReference>
<feature type="chain" id="PRO_5043889421" evidence="3">
    <location>
        <begin position="32"/>
        <end position="247"/>
    </location>
</feature>
<feature type="region of interest" description="Disordered" evidence="2">
    <location>
        <begin position="88"/>
        <end position="138"/>
    </location>
</feature>
<evidence type="ECO:0000313" key="4">
    <source>
        <dbReference type="EMBL" id="KAK8742400.1"/>
    </source>
</evidence>
<sequence length="247" mass="27855">CFVVVWCCCVVLLLSIVVAVLLLLLPHLSCCHHTTHDPPGHHYALVCLYSGSEDQVKAVYWASQEGRCTGLSYSSSYEIFSVEVDEDEERQPLRNNSQGATSPCRNKQQELENGSHAPISHQKNNGGAMDSGQGGSDGHQVEILRQENEEVKQRLANLQHEFSLLEDQVQMLVAERRMVEEQQRVEKEAQEQAYISKLQQYQATIAALDHCNTTLAEDPPIPQTKVIHNCLVYRIRIKIMKLTYGIL</sequence>
<keyword evidence="3" id="KW-0732">Signal</keyword>
<protein>
    <submittedName>
        <fullName evidence="4">Uncharacterized protein</fullName>
    </submittedName>
</protein>
<evidence type="ECO:0000256" key="2">
    <source>
        <dbReference type="SAM" id="MobiDB-lite"/>
    </source>
</evidence>